<proteinExistence type="predicted"/>
<reference evidence="2 3" key="1">
    <citation type="submission" date="2021-05" db="EMBL/GenBank/DDBJ databases">
        <title>Novel species in genus Cellulomonas.</title>
        <authorList>
            <person name="Zhang G."/>
        </authorList>
    </citation>
    <scope>NUCLEOTIDE SEQUENCE [LARGE SCALE GENOMIC DNA]</scope>
    <source>
        <strain evidence="3">zg-ZUI157</strain>
    </source>
</reference>
<feature type="region of interest" description="Disordered" evidence="1">
    <location>
        <begin position="1"/>
        <end position="45"/>
    </location>
</feature>
<dbReference type="RefSeq" id="WP_208196628.1">
    <property type="nucleotide sequence ID" value="NZ_CP076023.1"/>
</dbReference>
<organism evidence="2 3">
    <name type="scientific">Cellulomonas dongxiuzhuiae</name>
    <dbReference type="NCBI Taxonomy" id="2819979"/>
    <lineage>
        <taxon>Bacteria</taxon>
        <taxon>Bacillati</taxon>
        <taxon>Actinomycetota</taxon>
        <taxon>Actinomycetes</taxon>
        <taxon>Micrococcales</taxon>
        <taxon>Cellulomonadaceae</taxon>
        <taxon>Cellulomonas</taxon>
    </lineage>
</organism>
<evidence type="ECO:0000313" key="2">
    <source>
        <dbReference type="EMBL" id="QWC16055.1"/>
    </source>
</evidence>
<dbReference type="EMBL" id="CP076023">
    <property type="protein sequence ID" value="QWC16055.1"/>
    <property type="molecule type" value="Genomic_DNA"/>
</dbReference>
<evidence type="ECO:0000313" key="3">
    <source>
        <dbReference type="Proteomes" id="UP000679335"/>
    </source>
</evidence>
<keyword evidence="3" id="KW-1185">Reference proteome</keyword>
<accession>A0ABX8GJH5</accession>
<gene>
    <name evidence="2" type="ORF">KKR89_17740</name>
</gene>
<protein>
    <submittedName>
        <fullName evidence="2">Uncharacterized protein</fullName>
    </submittedName>
</protein>
<name>A0ABX8GJH5_9CELL</name>
<evidence type="ECO:0000256" key="1">
    <source>
        <dbReference type="SAM" id="MobiDB-lite"/>
    </source>
</evidence>
<dbReference type="Proteomes" id="UP000679335">
    <property type="component" value="Chromosome"/>
</dbReference>
<sequence>MGPKEVLGELVDGAPATDPVPQGQDALEPASYDGRVPPGPGVDAHHDVTEYVFDEPGTHAVQWAPGGRRSNELTVEVG</sequence>